<name>A0A829D8B2_LEPIR</name>
<proteinExistence type="predicted"/>
<organism evidence="2 3">
    <name type="scientific">Leptospira interrogans str. 2002000626</name>
    <dbReference type="NCBI Taxonomy" id="996803"/>
    <lineage>
        <taxon>Bacteria</taxon>
        <taxon>Pseudomonadati</taxon>
        <taxon>Spirochaetota</taxon>
        <taxon>Spirochaetia</taxon>
        <taxon>Leptospirales</taxon>
        <taxon>Leptospiraceae</taxon>
        <taxon>Leptospira</taxon>
    </lineage>
</organism>
<evidence type="ECO:0000313" key="3">
    <source>
        <dbReference type="Proteomes" id="UP000012329"/>
    </source>
</evidence>
<evidence type="ECO:0000313" key="2">
    <source>
        <dbReference type="EMBL" id="EMY05360.1"/>
    </source>
</evidence>
<dbReference type="EMBL" id="AFJL02000087">
    <property type="protein sequence ID" value="EMY05360.1"/>
    <property type="molecule type" value="Genomic_DNA"/>
</dbReference>
<protein>
    <submittedName>
        <fullName evidence="2">PF09950 family protein</fullName>
    </submittedName>
</protein>
<comment type="caution">
    <text evidence="2">The sequence shown here is derived from an EMBL/GenBank/DDBJ whole genome shotgun (WGS) entry which is preliminary data.</text>
</comment>
<dbReference type="AlphaFoldDB" id="A0A829D8B2"/>
<sequence>MPIPQKSVGQDSFLTKNDQLYILSVLLTPAEEELKLRKIARVNPTFPSYAREIGYDTYNRQGKANVVAAGSRPKDISFVDESIDRTTQPAVDIKTAIRYSADDLEAMQAKRAIGKGAAFSLDQTRIESARRLVAEREDYIGFNGEEALKVPGIFASAGYKEPTPNFANLTTAKAMLEELHKGKTFVEKSGHFKGRTLCLTPEDQLRLLKPLNDYATVTLLEWFKQNGLFFDNIITTNALKAENNILGHDLFMVLDSDPRVLELAVLKDITLGTPETDWLGETKMLVDERFGGALVYYPEGIYVGKQEKVSPSVRNTISESDPMLDEFLRAMKSTPARGGETKQEAFARIAQEVRSTKAQAKPTSAKNKTAADKTEESTPSENAEKDAPQSGTDSK</sequence>
<dbReference type="InterPro" id="IPR020049">
    <property type="entry name" value="Major_capsid-like"/>
</dbReference>
<accession>A0A829D8B2</accession>
<reference evidence="2 3" key="1">
    <citation type="submission" date="2013-02" db="EMBL/GenBank/DDBJ databases">
        <authorList>
            <person name="Harkins D.M."/>
            <person name="Durkin A.S."/>
            <person name="Brinkac L.M."/>
            <person name="Haft D.H."/>
            <person name="Selengut J.D."/>
            <person name="Sanka R."/>
            <person name="DePew J."/>
            <person name="Purushe J."/>
            <person name="Whelen A.C."/>
            <person name="Vinetz J.M."/>
            <person name="Sutton G.G."/>
            <person name="Nierman W.C."/>
            <person name="Fouts D.E."/>
        </authorList>
    </citation>
    <scope>NUCLEOTIDE SEQUENCE [LARGE SCALE GENOMIC DNA]</scope>
    <source>
        <strain evidence="2 3">2002000626</strain>
    </source>
</reference>
<gene>
    <name evidence="2" type="ORF">LEP1GSC029_3389</name>
</gene>
<dbReference type="Pfam" id="PF09950">
    <property type="entry name" value="Major_capside"/>
    <property type="match status" value="1"/>
</dbReference>
<feature type="compositionally biased region" description="Polar residues" evidence="1">
    <location>
        <begin position="356"/>
        <end position="367"/>
    </location>
</feature>
<feature type="region of interest" description="Disordered" evidence="1">
    <location>
        <begin position="350"/>
        <end position="395"/>
    </location>
</feature>
<dbReference type="Proteomes" id="UP000012329">
    <property type="component" value="Unassembled WGS sequence"/>
</dbReference>
<evidence type="ECO:0000256" key="1">
    <source>
        <dbReference type="SAM" id="MobiDB-lite"/>
    </source>
</evidence>
<feature type="compositionally biased region" description="Basic and acidic residues" evidence="1">
    <location>
        <begin position="369"/>
        <end position="387"/>
    </location>
</feature>
<dbReference type="Gene3D" id="3.30.2400.30">
    <property type="match status" value="1"/>
</dbReference>